<keyword evidence="1" id="KW-0694">RNA-binding</keyword>
<dbReference type="InterPro" id="IPR012677">
    <property type="entry name" value="Nucleotide-bd_a/b_plait_sf"/>
</dbReference>
<accession>A0A4V2WMR6</accession>
<keyword evidence="5" id="KW-1185">Reference proteome</keyword>
<comment type="caution">
    <text evidence="4">The sequence shown here is derived from an EMBL/GenBank/DDBJ whole genome shotgun (WGS) entry which is preliminary data.</text>
</comment>
<reference evidence="4 5" key="1">
    <citation type="submission" date="2019-03" db="EMBL/GenBank/DDBJ databases">
        <authorList>
            <person name="Kim M.K.M."/>
        </authorList>
    </citation>
    <scope>NUCLEOTIDE SEQUENCE [LARGE SCALE GENOMIC DNA]</scope>
    <source>
        <strain evidence="4 5">17J68-15</strain>
    </source>
</reference>
<dbReference type="InterPro" id="IPR052462">
    <property type="entry name" value="SLIRP/GR-RBP-like"/>
</dbReference>
<dbReference type="Gene3D" id="3.30.70.330">
    <property type="match status" value="1"/>
</dbReference>
<dbReference type="Proteomes" id="UP000295164">
    <property type="component" value="Unassembled WGS sequence"/>
</dbReference>
<evidence type="ECO:0000313" key="4">
    <source>
        <dbReference type="EMBL" id="TCZ72267.1"/>
    </source>
</evidence>
<proteinExistence type="predicted"/>
<dbReference type="OrthoDB" id="9798855at2"/>
<feature type="domain" description="RRM" evidence="3">
    <location>
        <begin position="1"/>
        <end position="79"/>
    </location>
</feature>
<dbReference type="EMBL" id="SKFH01000011">
    <property type="protein sequence ID" value="TCZ72267.1"/>
    <property type="molecule type" value="Genomic_DNA"/>
</dbReference>
<dbReference type="AlphaFoldDB" id="A0A4V2WMR6"/>
<evidence type="ECO:0000313" key="5">
    <source>
        <dbReference type="Proteomes" id="UP000295164"/>
    </source>
</evidence>
<protein>
    <submittedName>
        <fullName evidence="4">RNA-binding protein</fullName>
    </submittedName>
</protein>
<feature type="region of interest" description="Disordered" evidence="2">
    <location>
        <begin position="76"/>
        <end position="149"/>
    </location>
</feature>
<evidence type="ECO:0000259" key="3">
    <source>
        <dbReference type="PROSITE" id="PS50102"/>
    </source>
</evidence>
<dbReference type="InterPro" id="IPR000504">
    <property type="entry name" value="RRM_dom"/>
</dbReference>
<dbReference type="SUPFAM" id="SSF54928">
    <property type="entry name" value="RNA-binding domain, RBD"/>
    <property type="match status" value="1"/>
</dbReference>
<sequence>MKLFVAGLPYDMDDAELTEIFEKFGPLNSAKVAIDKETGKSRGFGFVEMQNEQDGLDAIEHLKDIAFGKKQLIVKKAEDRGPGGPGGGGGYGGGGGQRPYRPGGGGGYGGGGGNYGGGGGNRGGGGGYGGGGNRGGGGGNYGGSGGNRY</sequence>
<organism evidence="4 5">
    <name type="scientific">Flaviaesturariibacter aridisoli</name>
    <dbReference type="NCBI Taxonomy" id="2545761"/>
    <lineage>
        <taxon>Bacteria</taxon>
        <taxon>Pseudomonadati</taxon>
        <taxon>Bacteroidota</taxon>
        <taxon>Chitinophagia</taxon>
        <taxon>Chitinophagales</taxon>
        <taxon>Chitinophagaceae</taxon>
        <taxon>Flaviaestuariibacter</taxon>
    </lineage>
</organism>
<dbReference type="InterPro" id="IPR035979">
    <property type="entry name" value="RBD_domain_sf"/>
</dbReference>
<dbReference type="Pfam" id="PF00076">
    <property type="entry name" value="RRM_1"/>
    <property type="match status" value="1"/>
</dbReference>
<dbReference type="RefSeq" id="WP_131851881.1">
    <property type="nucleotide sequence ID" value="NZ_SKFH01000011.1"/>
</dbReference>
<name>A0A4V2WMR6_9BACT</name>
<feature type="compositionally biased region" description="Gly residues" evidence="2">
    <location>
        <begin position="82"/>
        <end position="149"/>
    </location>
</feature>
<dbReference type="GO" id="GO:0003723">
    <property type="term" value="F:RNA binding"/>
    <property type="evidence" value="ECO:0007669"/>
    <property type="project" value="UniProtKB-KW"/>
</dbReference>
<evidence type="ECO:0000256" key="2">
    <source>
        <dbReference type="SAM" id="MobiDB-lite"/>
    </source>
</evidence>
<gene>
    <name evidence="4" type="ORF">E0486_09260</name>
</gene>
<evidence type="ECO:0000256" key="1">
    <source>
        <dbReference type="ARBA" id="ARBA00022884"/>
    </source>
</evidence>
<dbReference type="SMART" id="SM00360">
    <property type="entry name" value="RRM"/>
    <property type="match status" value="1"/>
</dbReference>
<dbReference type="PROSITE" id="PS50102">
    <property type="entry name" value="RRM"/>
    <property type="match status" value="1"/>
</dbReference>
<dbReference type="PANTHER" id="PTHR48027">
    <property type="entry name" value="HETEROGENEOUS NUCLEAR RIBONUCLEOPROTEIN 87F-RELATED"/>
    <property type="match status" value="1"/>
</dbReference>